<feature type="domain" description="L27" evidence="2">
    <location>
        <begin position="1"/>
        <end position="24"/>
    </location>
</feature>
<evidence type="ECO:0000313" key="3">
    <source>
        <dbReference type="EMBL" id="KND04499.1"/>
    </source>
</evidence>
<dbReference type="PANTHER" id="PTHR11538:SF26">
    <property type="entry name" value="FERREDOXIN-FOLD ANTICODON-BINDING DOMAIN-CONTAINING PROTEIN 1"/>
    <property type="match status" value="1"/>
</dbReference>
<accession>A0A0L0HUF2</accession>
<evidence type="ECO:0000313" key="4">
    <source>
        <dbReference type="Proteomes" id="UP000053201"/>
    </source>
</evidence>
<dbReference type="InterPro" id="IPR019446">
    <property type="entry name" value="BMT5-like"/>
</dbReference>
<dbReference type="InParanoid" id="A0A0L0HUF2"/>
<dbReference type="InterPro" id="IPR004172">
    <property type="entry name" value="L27_dom"/>
</dbReference>
<feature type="region of interest" description="Disordered" evidence="1">
    <location>
        <begin position="260"/>
        <end position="288"/>
    </location>
</feature>
<dbReference type="STRING" id="645134.A0A0L0HUF2"/>
<dbReference type="Pfam" id="PF10354">
    <property type="entry name" value="BMT5-like"/>
    <property type="match status" value="1"/>
</dbReference>
<dbReference type="FunCoup" id="A0A0L0HUF2">
    <property type="interactions" value="214"/>
</dbReference>
<dbReference type="GO" id="GO:0070475">
    <property type="term" value="P:rRNA base methylation"/>
    <property type="evidence" value="ECO:0007669"/>
    <property type="project" value="InterPro"/>
</dbReference>
<dbReference type="VEuPathDB" id="FungiDB:SPPG_00227"/>
<dbReference type="OMA" id="YPGYKHA"/>
<dbReference type="PANTHER" id="PTHR11538">
    <property type="entry name" value="PHENYLALANYL-TRNA SYNTHETASE"/>
    <property type="match status" value="1"/>
</dbReference>
<dbReference type="OrthoDB" id="273345at2759"/>
<dbReference type="GeneID" id="27683971"/>
<dbReference type="RefSeq" id="XP_016612538.1">
    <property type="nucleotide sequence ID" value="XM_016748559.1"/>
</dbReference>
<gene>
    <name evidence="3" type="ORF">SPPG_00227</name>
</gene>
<dbReference type="GO" id="GO:0005737">
    <property type="term" value="C:cytoplasm"/>
    <property type="evidence" value="ECO:0007669"/>
    <property type="project" value="TreeGrafter"/>
</dbReference>
<organism evidence="3 4">
    <name type="scientific">Spizellomyces punctatus (strain DAOM BR117)</name>
    <dbReference type="NCBI Taxonomy" id="645134"/>
    <lineage>
        <taxon>Eukaryota</taxon>
        <taxon>Fungi</taxon>
        <taxon>Fungi incertae sedis</taxon>
        <taxon>Chytridiomycota</taxon>
        <taxon>Chytridiomycota incertae sedis</taxon>
        <taxon>Chytridiomycetes</taxon>
        <taxon>Spizellomycetales</taxon>
        <taxon>Spizellomycetaceae</taxon>
        <taxon>Spizellomyces</taxon>
    </lineage>
</organism>
<dbReference type="EMBL" id="KQ257450">
    <property type="protein sequence ID" value="KND04499.1"/>
    <property type="molecule type" value="Genomic_DNA"/>
</dbReference>
<reference evidence="3 4" key="1">
    <citation type="submission" date="2009-08" db="EMBL/GenBank/DDBJ databases">
        <title>The Genome Sequence of Spizellomyces punctatus strain DAOM BR117.</title>
        <authorList>
            <consortium name="The Broad Institute Genome Sequencing Platform"/>
            <person name="Russ C."/>
            <person name="Cuomo C."/>
            <person name="Shea T."/>
            <person name="Young S.K."/>
            <person name="Zeng Q."/>
            <person name="Koehrsen M."/>
            <person name="Haas B."/>
            <person name="Borodovsky M."/>
            <person name="Guigo R."/>
            <person name="Alvarado L."/>
            <person name="Berlin A."/>
            <person name="Bochicchio J."/>
            <person name="Borenstein D."/>
            <person name="Chapman S."/>
            <person name="Chen Z."/>
            <person name="Engels R."/>
            <person name="Freedman E."/>
            <person name="Gellesch M."/>
            <person name="Goldberg J."/>
            <person name="Griggs A."/>
            <person name="Gujja S."/>
            <person name="Heiman D."/>
            <person name="Hepburn T."/>
            <person name="Howarth C."/>
            <person name="Jen D."/>
            <person name="Larson L."/>
            <person name="Lewis B."/>
            <person name="Mehta T."/>
            <person name="Park D."/>
            <person name="Pearson M."/>
            <person name="Roberts A."/>
            <person name="Saif S."/>
            <person name="Shenoy N."/>
            <person name="Sisk P."/>
            <person name="Stolte C."/>
            <person name="Sykes S."/>
            <person name="Thomson T."/>
            <person name="Walk T."/>
            <person name="White J."/>
            <person name="Yandava C."/>
            <person name="Burger G."/>
            <person name="Gray M.W."/>
            <person name="Holland P.W.H."/>
            <person name="King N."/>
            <person name="Lang F.B.F."/>
            <person name="Roger A.J."/>
            <person name="Ruiz-Trillo I."/>
            <person name="Lander E."/>
            <person name="Nusbaum C."/>
        </authorList>
    </citation>
    <scope>NUCLEOTIDE SEQUENCE [LARGE SCALE GENOMIC DNA]</scope>
    <source>
        <strain evidence="3 4">DAOM BR117</strain>
    </source>
</reference>
<evidence type="ECO:0000256" key="1">
    <source>
        <dbReference type="SAM" id="MobiDB-lite"/>
    </source>
</evidence>
<proteinExistence type="predicted"/>
<dbReference type="GO" id="GO:0070042">
    <property type="term" value="F:rRNA (uridine-N3-)-methyltransferase activity"/>
    <property type="evidence" value="ECO:0007669"/>
    <property type="project" value="InterPro"/>
</dbReference>
<protein>
    <recommendedName>
        <fullName evidence="2">L27 domain-containing protein</fullName>
    </recommendedName>
</protein>
<dbReference type="eggNOG" id="KOG4174">
    <property type="taxonomic scope" value="Eukaryota"/>
</dbReference>
<feature type="region of interest" description="Disordered" evidence="1">
    <location>
        <begin position="17"/>
        <end position="44"/>
    </location>
</feature>
<evidence type="ECO:0000259" key="2">
    <source>
        <dbReference type="PROSITE" id="PS51022"/>
    </source>
</evidence>
<dbReference type="Proteomes" id="UP000053201">
    <property type="component" value="Unassembled WGS sequence"/>
</dbReference>
<sequence length="288" mass="31919">MKSKKLRAALQRHQIVQQKSKKPLQPKAIGDASKATTGRKRAPSTIPYLEDDSILLVGEGNFSFAHAIAESLHGACELVATAYDSEQILSTKYSDAIEHITAIRELGGTVLFEVDATDLNSCKAIRGKRFSKIVFNFPHTGAGIKDKDRNIRANQLLIFNFLSSASGKLMSRSLNSDPIDGEIHVTLKQGDPYDLWDVKEQAKRTGILICSRSFEFDARLYEGYTHRRTIGFTEGLSAAANEEIHSKGSRTYVFLLKTDTGSSQKRKASSDGLPSVKRRRDSHSEDDE</sequence>
<dbReference type="PROSITE" id="PS51022">
    <property type="entry name" value="L27"/>
    <property type="match status" value="1"/>
</dbReference>
<name>A0A0L0HUF2_SPIPD</name>
<dbReference type="AlphaFoldDB" id="A0A0L0HUF2"/>
<keyword evidence="4" id="KW-1185">Reference proteome</keyword>